<evidence type="ECO:0000313" key="2">
    <source>
        <dbReference type="EMBL" id="QSG09328.1"/>
    </source>
</evidence>
<dbReference type="Proteomes" id="UP000662973">
    <property type="component" value="Chromosome"/>
</dbReference>
<proteinExistence type="predicted"/>
<sequence>MDEVFDIFELDLGELLESGLQAVLAVLLLAIGIVLMLAAIVVDGVFLWGLLLFVGGIVVGVFSVISFFDTFL</sequence>
<accession>A0A897NAE6</accession>
<dbReference type="AlphaFoldDB" id="A0A897NAE6"/>
<feature type="transmembrane region" description="Helical" evidence="1">
    <location>
        <begin position="45"/>
        <end position="68"/>
    </location>
</feature>
<organism evidence="2 3">
    <name type="scientific">Halapricum desulfuricans</name>
    <dbReference type="NCBI Taxonomy" id="2841257"/>
    <lineage>
        <taxon>Archaea</taxon>
        <taxon>Methanobacteriati</taxon>
        <taxon>Methanobacteriota</taxon>
        <taxon>Stenosarchaea group</taxon>
        <taxon>Halobacteria</taxon>
        <taxon>Halobacteriales</taxon>
        <taxon>Haloarculaceae</taxon>
        <taxon>Halapricum</taxon>
    </lineage>
</organism>
<dbReference type="EMBL" id="CP064788">
    <property type="protein sequence ID" value="QSG09328.1"/>
    <property type="molecule type" value="Genomic_DNA"/>
</dbReference>
<keyword evidence="3" id="KW-1185">Reference proteome</keyword>
<dbReference type="RefSeq" id="WP_229109431.1">
    <property type="nucleotide sequence ID" value="NZ_CP064788.1"/>
</dbReference>
<keyword evidence="1" id="KW-0472">Membrane</keyword>
<keyword evidence="1" id="KW-0812">Transmembrane</keyword>
<feature type="transmembrane region" description="Helical" evidence="1">
    <location>
        <begin position="20"/>
        <end position="38"/>
    </location>
</feature>
<dbReference type="GeneID" id="68852556"/>
<keyword evidence="1" id="KW-1133">Transmembrane helix</keyword>
<evidence type="ECO:0000313" key="3">
    <source>
        <dbReference type="Proteomes" id="UP000662973"/>
    </source>
</evidence>
<evidence type="ECO:0000256" key="1">
    <source>
        <dbReference type="SAM" id="Phobius"/>
    </source>
</evidence>
<name>A0A897NAE6_9EURY</name>
<reference evidence="2 3" key="1">
    <citation type="submission" date="2020-11" db="EMBL/GenBank/DDBJ databases">
        <title>Carbohydrate-dependent, anaerobic sulfur respiration: A novel catabolism in halophilic archaea.</title>
        <authorList>
            <person name="Sorokin D.Y."/>
            <person name="Messina E."/>
            <person name="Smedile F."/>
            <person name="La Cono V."/>
            <person name="Hallsworth J.E."/>
            <person name="Yakimov M.M."/>
        </authorList>
    </citation>
    <scope>NUCLEOTIDE SEQUENCE [LARGE SCALE GENOMIC DNA]</scope>
    <source>
        <strain evidence="2 3">HSR12-2</strain>
    </source>
</reference>
<dbReference type="KEGG" id="hds:HSR122_1943"/>
<gene>
    <name evidence="2" type="ORF">HSR122_1943</name>
</gene>
<protein>
    <submittedName>
        <fullName evidence="2">Uncharacterized protein</fullName>
    </submittedName>
</protein>